<dbReference type="InterPro" id="IPR036597">
    <property type="entry name" value="Fido-like_dom_sf"/>
</dbReference>
<dbReference type="AlphaFoldDB" id="A0A139AA41"/>
<dbReference type="Gene3D" id="1.10.3290.10">
    <property type="entry name" value="Fido-like domain"/>
    <property type="match status" value="1"/>
</dbReference>
<reference evidence="1 2" key="1">
    <citation type="journal article" date="2015" name="Genome Biol. Evol.">
        <title>Phylogenomic analyses indicate that early fungi evolved digesting cell walls of algal ancestors of land plants.</title>
        <authorList>
            <person name="Chang Y."/>
            <person name="Wang S."/>
            <person name="Sekimoto S."/>
            <person name="Aerts A.L."/>
            <person name="Choi C."/>
            <person name="Clum A."/>
            <person name="LaButti K.M."/>
            <person name="Lindquist E.A."/>
            <person name="Yee Ngan C."/>
            <person name="Ohm R.A."/>
            <person name="Salamov A.A."/>
            <person name="Grigoriev I.V."/>
            <person name="Spatafora J.W."/>
            <person name="Berbee M.L."/>
        </authorList>
    </citation>
    <scope>NUCLEOTIDE SEQUENCE [LARGE SCALE GENOMIC DNA]</scope>
    <source>
        <strain evidence="1 2">JEL478</strain>
    </source>
</reference>
<keyword evidence="2" id="KW-1185">Reference proteome</keyword>
<organism evidence="1 2">
    <name type="scientific">Gonapodya prolifera (strain JEL478)</name>
    <name type="common">Monoblepharis prolifera</name>
    <dbReference type="NCBI Taxonomy" id="1344416"/>
    <lineage>
        <taxon>Eukaryota</taxon>
        <taxon>Fungi</taxon>
        <taxon>Fungi incertae sedis</taxon>
        <taxon>Chytridiomycota</taxon>
        <taxon>Chytridiomycota incertae sedis</taxon>
        <taxon>Monoblepharidomycetes</taxon>
        <taxon>Monoblepharidales</taxon>
        <taxon>Gonapodyaceae</taxon>
        <taxon>Gonapodya</taxon>
    </lineage>
</organism>
<gene>
    <name evidence="1" type="ORF">M427DRAFT_364871</name>
</gene>
<accession>A0A139AA41</accession>
<sequence length="198" mass="22216">MTNTGGAFVLRDWLLDDPAETIESLTERLSNPKLFATDYTPVFAKRMAITTVYTSNKLEQTLPDNAREHQMYKLLEGIFNTDLDEDLTSPAKATWPAEGIRAQTRETTAQMVQHLRALKYLMQHVHQSLTPDVIIKCHRILMAGSVNDDGTLVNNGKFRDHPSHAGTHVYAEGNPVILGKHPECICAQYRNDGGVDHF</sequence>
<name>A0A139AA41_GONPJ</name>
<proteinExistence type="predicted"/>
<evidence type="ECO:0000313" key="2">
    <source>
        <dbReference type="Proteomes" id="UP000070544"/>
    </source>
</evidence>
<evidence type="ECO:0000313" key="1">
    <source>
        <dbReference type="EMBL" id="KXS13600.1"/>
    </source>
</evidence>
<protein>
    <submittedName>
        <fullName evidence="1">Uncharacterized protein</fullName>
    </submittedName>
</protein>
<dbReference type="Proteomes" id="UP000070544">
    <property type="component" value="Unassembled WGS sequence"/>
</dbReference>
<dbReference type="SUPFAM" id="SSF140931">
    <property type="entry name" value="Fic-like"/>
    <property type="match status" value="1"/>
</dbReference>
<dbReference type="STRING" id="1344416.A0A139AA41"/>
<dbReference type="OrthoDB" id="439046at2759"/>
<dbReference type="EMBL" id="KQ965776">
    <property type="protein sequence ID" value="KXS13600.1"/>
    <property type="molecule type" value="Genomic_DNA"/>
</dbReference>